<evidence type="ECO:0000256" key="6">
    <source>
        <dbReference type="ARBA" id="ARBA00022918"/>
    </source>
</evidence>
<keyword evidence="6" id="KW-0695">RNA-directed DNA polymerase</keyword>
<evidence type="ECO:0000259" key="7">
    <source>
        <dbReference type="Pfam" id="PF06817"/>
    </source>
</evidence>
<keyword evidence="1" id="KW-0808">Transferase</keyword>
<dbReference type="EMBL" id="VWPQ01013046">
    <property type="protein sequence ID" value="NXY50978.1"/>
    <property type="molecule type" value="Genomic_DNA"/>
</dbReference>
<evidence type="ECO:0000256" key="3">
    <source>
        <dbReference type="ARBA" id="ARBA00022722"/>
    </source>
</evidence>
<dbReference type="Pfam" id="PF06817">
    <property type="entry name" value="RVT_thumb"/>
    <property type="match status" value="1"/>
</dbReference>
<keyword evidence="3" id="KW-0540">Nuclease</keyword>
<reference evidence="8 9" key="1">
    <citation type="submission" date="2019-09" db="EMBL/GenBank/DDBJ databases">
        <title>Bird 10,000 Genomes (B10K) Project - Family phase.</title>
        <authorList>
            <person name="Zhang G."/>
        </authorList>
    </citation>
    <scope>NUCLEOTIDE SEQUENCE [LARGE SCALE GENOMIC DNA]</scope>
    <source>
        <strain evidence="8">B10K-CU-031-02</strain>
        <tissue evidence="8">Muscle</tissue>
    </source>
</reference>
<comment type="caution">
    <text evidence="8">The sequence shown here is derived from an EMBL/GenBank/DDBJ whole genome shotgun (WGS) entry which is preliminary data.</text>
</comment>
<dbReference type="GO" id="GO:0016787">
    <property type="term" value="F:hydrolase activity"/>
    <property type="evidence" value="ECO:0007669"/>
    <property type="project" value="UniProtKB-KW"/>
</dbReference>
<dbReference type="InterPro" id="IPR010661">
    <property type="entry name" value="RVT_thumb"/>
</dbReference>
<keyword evidence="5" id="KW-0378">Hydrolase</keyword>
<dbReference type="AlphaFoldDB" id="A0A7L4KDH1"/>
<dbReference type="OrthoDB" id="9319918at2759"/>
<evidence type="ECO:0000256" key="2">
    <source>
        <dbReference type="ARBA" id="ARBA00022695"/>
    </source>
</evidence>
<evidence type="ECO:0000256" key="5">
    <source>
        <dbReference type="ARBA" id="ARBA00022801"/>
    </source>
</evidence>
<feature type="non-terminal residue" evidence="8">
    <location>
        <position position="66"/>
    </location>
</feature>
<protein>
    <submittedName>
        <fullName evidence="8">PO113 protein</fullName>
    </submittedName>
</protein>
<dbReference type="Gene3D" id="3.30.70.270">
    <property type="match status" value="1"/>
</dbReference>
<dbReference type="GO" id="GO:0003964">
    <property type="term" value="F:RNA-directed DNA polymerase activity"/>
    <property type="evidence" value="ECO:0007669"/>
    <property type="project" value="UniProtKB-KW"/>
</dbReference>
<dbReference type="GO" id="GO:0035613">
    <property type="term" value="F:RNA stem-loop binding"/>
    <property type="evidence" value="ECO:0007669"/>
    <property type="project" value="TreeGrafter"/>
</dbReference>
<evidence type="ECO:0000313" key="8">
    <source>
        <dbReference type="EMBL" id="NXY50978.1"/>
    </source>
</evidence>
<dbReference type="GO" id="GO:0004519">
    <property type="term" value="F:endonuclease activity"/>
    <property type="evidence" value="ECO:0007669"/>
    <property type="project" value="UniProtKB-KW"/>
</dbReference>
<dbReference type="InterPro" id="IPR043502">
    <property type="entry name" value="DNA/RNA_pol_sf"/>
</dbReference>
<sequence>WLYLGWRITDANIQPQKLSLNTSIRTLHDAQCFLGDLQWLRPIASIPNEYLEPLRPLLKDTDPARP</sequence>
<evidence type="ECO:0000256" key="1">
    <source>
        <dbReference type="ARBA" id="ARBA00022679"/>
    </source>
</evidence>
<feature type="non-terminal residue" evidence="8">
    <location>
        <position position="1"/>
    </location>
</feature>
<keyword evidence="4" id="KW-0255">Endonuclease</keyword>
<name>A0A7L4KDH1_9AVES</name>
<proteinExistence type="predicted"/>
<dbReference type="SUPFAM" id="SSF56672">
    <property type="entry name" value="DNA/RNA polymerases"/>
    <property type="match status" value="1"/>
</dbReference>
<accession>A0A7L4KDH1</accession>
<dbReference type="Proteomes" id="UP000519239">
    <property type="component" value="Unassembled WGS sequence"/>
</dbReference>
<dbReference type="PANTHER" id="PTHR41694">
    <property type="entry name" value="ENDOGENOUS RETROVIRUS GROUP K MEMBER POL PROTEIN"/>
    <property type="match status" value="1"/>
</dbReference>
<dbReference type="InterPro" id="IPR043128">
    <property type="entry name" value="Rev_trsase/Diguanyl_cyclase"/>
</dbReference>
<feature type="domain" description="Reverse transcriptase thumb" evidence="7">
    <location>
        <begin position="15"/>
        <end position="64"/>
    </location>
</feature>
<dbReference type="PANTHER" id="PTHR41694:SF3">
    <property type="entry name" value="RNA-DIRECTED DNA POLYMERASE-RELATED"/>
    <property type="match status" value="1"/>
</dbReference>
<keyword evidence="9" id="KW-1185">Reference proteome</keyword>
<evidence type="ECO:0000313" key="9">
    <source>
        <dbReference type="Proteomes" id="UP000519239"/>
    </source>
</evidence>
<keyword evidence="2" id="KW-0548">Nucleotidyltransferase</keyword>
<organism evidence="8 9">
    <name type="scientific">Ceuthmochares aereus</name>
    <dbReference type="NCBI Taxonomy" id="1961834"/>
    <lineage>
        <taxon>Eukaryota</taxon>
        <taxon>Metazoa</taxon>
        <taxon>Chordata</taxon>
        <taxon>Craniata</taxon>
        <taxon>Vertebrata</taxon>
        <taxon>Euteleostomi</taxon>
        <taxon>Archelosauria</taxon>
        <taxon>Archosauria</taxon>
        <taxon>Dinosauria</taxon>
        <taxon>Saurischia</taxon>
        <taxon>Theropoda</taxon>
        <taxon>Coelurosauria</taxon>
        <taxon>Aves</taxon>
        <taxon>Neognathae</taxon>
        <taxon>Neoaves</taxon>
        <taxon>Otidimorphae</taxon>
        <taxon>Cuculiformes</taxon>
        <taxon>Cuculidae</taxon>
        <taxon>Ceuthmochares</taxon>
    </lineage>
</organism>
<evidence type="ECO:0000256" key="4">
    <source>
        <dbReference type="ARBA" id="ARBA00022759"/>
    </source>
</evidence>
<gene>
    <name evidence="8" type="primary">Hervk_0</name>
    <name evidence="8" type="ORF">CEUAER_R13200</name>
</gene>